<dbReference type="EMBL" id="CAJNOB010000034">
    <property type="protein sequence ID" value="CAF0700754.1"/>
    <property type="molecule type" value="Genomic_DNA"/>
</dbReference>
<comment type="caution">
    <text evidence="11">The sequence shown here is derived from an EMBL/GenBank/DDBJ whole genome shotgun (WGS) entry which is preliminary data.</text>
</comment>
<evidence type="ECO:0000256" key="8">
    <source>
        <dbReference type="ARBA" id="ARBA00023136"/>
    </source>
</evidence>
<evidence type="ECO:0000256" key="5">
    <source>
        <dbReference type="ARBA" id="ARBA00022927"/>
    </source>
</evidence>
<dbReference type="InterPro" id="IPR003369">
    <property type="entry name" value="TatA/B/E"/>
</dbReference>
<feature type="transmembrane region" description="Helical" evidence="10">
    <location>
        <begin position="14"/>
        <end position="31"/>
    </location>
</feature>
<evidence type="ECO:0000256" key="4">
    <source>
        <dbReference type="ARBA" id="ARBA00022692"/>
    </source>
</evidence>
<dbReference type="AlphaFoldDB" id="A0A8J2BUU3"/>
<evidence type="ECO:0000256" key="7">
    <source>
        <dbReference type="ARBA" id="ARBA00023010"/>
    </source>
</evidence>
<dbReference type="PANTHER" id="PTHR42982:SF1">
    <property type="entry name" value="SEC-INDEPENDENT PROTEIN TRANSLOCASE PROTEIN TATA"/>
    <property type="match status" value="1"/>
</dbReference>
<keyword evidence="3" id="KW-1003">Cell membrane</keyword>
<evidence type="ECO:0000313" key="11">
    <source>
        <dbReference type="EMBL" id="CAF0700754.1"/>
    </source>
</evidence>
<evidence type="ECO:0000256" key="6">
    <source>
        <dbReference type="ARBA" id="ARBA00022989"/>
    </source>
</evidence>
<gene>
    <name evidence="11" type="ORF">MPNT_40022</name>
</gene>
<keyword evidence="4 10" id="KW-0812">Transmembrane</keyword>
<proteinExistence type="predicted"/>
<evidence type="ECO:0008006" key="13">
    <source>
        <dbReference type="Google" id="ProtNLM"/>
    </source>
</evidence>
<dbReference type="InterPro" id="IPR006312">
    <property type="entry name" value="TatA/E"/>
</dbReference>
<evidence type="ECO:0000256" key="10">
    <source>
        <dbReference type="SAM" id="Phobius"/>
    </source>
</evidence>
<keyword evidence="6 10" id="KW-1133">Transmembrane helix</keyword>
<keyword evidence="12" id="KW-1185">Reference proteome</keyword>
<evidence type="ECO:0000256" key="1">
    <source>
        <dbReference type="ARBA" id="ARBA00004162"/>
    </source>
</evidence>
<feature type="region of interest" description="Disordered" evidence="9">
    <location>
        <begin position="52"/>
        <end position="87"/>
    </location>
</feature>
<dbReference type="PANTHER" id="PTHR42982">
    <property type="entry name" value="SEC-INDEPENDENT PROTEIN TRANSLOCASE PROTEIN TATA"/>
    <property type="match status" value="1"/>
</dbReference>
<keyword evidence="2" id="KW-0813">Transport</keyword>
<reference evidence="11" key="1">
    <citation type="submission" date="2021-02" db="EMBL/GenBank/DDBJ databases">
        <authorList>
            <person name="Cremers G."/>
            <person name="Picone N."/>
        </authorList>
    </citation>
    <scope>NUCLEOTIDE SEQUENCE</scope>
    <source>
        <strain evidence="11">PQ17</strain>
    </source>
</reference>
<name>A0A8J2BUU3_9BACT</name>
<evidence type="ECO:0000313" key="12">
    <source>
        <dbReference type="Proteomes" id="UP000663859"/>
    </source>
</evidence>
<accession>A0A8J2BUU3</accession>
<dbReference type="Gene3D" id="1.20.5.3310">
    <property type="match status" value="1"/>
</dbReference>
<comment type="subcellular location">
    <subcellularLocation>
        <location evidence="1">Cell membrane</location>
        <topology evidence="1">Single-pass membrane protein</topology>
    </subcellularLocation>
</comment>
<dbReference type="GO" id="GO:0043953">
    <property type="term" value="P:protein transport by the Tat complex"/>
    <property type="evidence" value="ECO:0007669"/>
    <property type="project" value="InterPro"/>
</dbReference>
<sequence length="87" mass="9702">MHLFALGLPSGQEWFWIFVVVFLLFGAKRLPELARGLGRALGEFHRAREEFEREIHRTVTPPPPGAVPQNESLGDSPKDSSHGPQQG</sequence>
<dbReference type="Pfam" id="PF02416">
    <property type="entry name" value="TatA_B_E"/>
    <property type="match status" value="1"/>
</dbReference>
<dbReference type="NCBIfam" id="TIGR01411">
    <property type="entry name" value="tatAE"/>
    <property type="match status" value="1"/>
</dbReference>
<evidence type="ECO:0000256" key="9">
    <source>
        <dbReference type="SAM" id="MobiDB-lite"/>
    </source>
</evidence>
<keyword evidence="8 10" id="KW-0472">Membrane</keyword>
<evidence type="ECO:0000256" key="3">
    <source>
        <dbReference type="ARBA" id="ARBA00022475"/>
    </source>
</evidence>
<keyword evidence="7" id="KW-0811">Translocation</keyword>
<evidence type="ECO:0000256" key="2">
    <source>
        <dbReference type="ARBA" id="ARBA00022448"/>
    </source>
</evidence>
<organism evidence="11 12">
    <name type="scientific">Candidatus Methylacidithermus pantelleriae</name>
    <dbReference type="NCBI Taxonomy" id="2744239"/>
    <lineage>
        <taxon>Bacteria</taxon>
        <taxon>Pseudomonadati</taxon>
        <taxon>Verrucomicrobiota</taxon>
        <taxon>Methylacidiphilae</taxon>
        <taxon>Methylacidiphilales</taxon>
        <taxon>Methylacidiphilaceae</taxon>
        <taxon>Candidatus Methylacidithermus</taxon>
    </lineage>
</organism>
<keyword evidence="5" id="KW-0653">Protein transport</keyword>
<protein>
    <recommendedName>
        <fullName evidence="13">Sec-independent protein translocase protein TatA</fullName>
    </recommendedName>
</protein>
<dbReference type="Proteomes" id="UP000663859">
    <property type="component" value="Unassembled WGS sequence"/>
</dbReference>
<dbReference type="GO" id="GO:0005886">
    <property type="term" value="C:plasma membrane"/>
    <property type="evidence" value="ECO:0007669"/>
    <property type="project" value="UniProtKB-SubCell"/>
</dbReference>